<keyword evidence="6 8" id="KW-0472">Membrane</keyword>
<keyword evidence="3" id="KW-0808">Transferase</keyword>
<name>A0A2M7BYZ0_9BACT</name>
<feature type="transmembrane region" description="Helical" evidence="8">
    <location>
        <begin position="191"/>
        <end position="217"/>
    </location>
</feature>
<protein>
    <recommendedName>
        <fullName evidence="11">DUF2029 domain-containing protein</fullName>
    </recommendedName>
</protein>
<sequence length="415" mass="48187">MKKFIILSAKLWPLLVLGLIIRLVLMPITLHPDIWAVSFAQNIFAFKGIINIYDYLGNLPVDSVLAVNYGRNFFTYPPLAYFTLGFFGLLLKPLFNADFFINLAANLPNILDDGRLFWHLFLTKLPYLFFDFGILFLLNDYFQEEKKKKLAVMLWIFNPVVLYTSYMIGQFDIIPVFFTVLALLLVKKKKFVWAAVSLGVGGAFKMYPLFFLPFLAFSEGKKIKDIFKILLVGALPYFLSILPFLGSVNFRQTVLLSNQSQKMLFAKMPVSGAEYLSVFVVLYIFLVGISFLKKIELWKWFLAVLLLFFSVTHYHPQWFLWLSPFLVFFWVDYPRFRIFPVSLFFCWFLILLLFEPSLSVSLFAPVNKSLTFVKPLSESVNRFYDVFAFKSLIRSFFAGMGLFITALIIKNEETS</sequence>
<keyword evidence="4 8" id="KW-0812">Transmembrane</keyword>
<dbReference type="GO" id="GO:0005886">
    <property type="term" value="C:plasma membrane"/>
    <property type="evidence" value="ECO:0007669"/>
    <property type="project" value="UniProtKB-SubCell"/>
</dbReference>
<dbReference type="EMBL" id="PEUV01000002">
    <property type="protein sequence ID" value="PIV12893.1"/>
    <property type="molecule type" value="Genomic_DNA"/>
</dbReference>
<evidence type="ECO:0000256" key="3">
    <source>
        <dbReference type="ARBA" id="ARBA00022679"/>
    </source>
</evidence>
<comment type="caution">
    <text evidence="9">The sequence shown here is derived from an EMBL/GenBank/DDBJ whole genome shotgun (WGS) entry which is preliminary data.</text>
</comment>
<accession>A0A2M7BYZ0</accession>
<feature type="transmembrane region" description="Helical" evidence="8">
    <location>
        <begin position="150"/>
        <end position="171"/>
    </location>
</feature>
<feature type="transmembrane region" description="Helical" evidence="8">
    <location>
        <begin position="270"/>
        <end position="292"/>
    </location>
</feature>
<organism evidence="9 10">
    <name type="scientific">Candidatus Nealsonbacteria bacterium CG03_land_8_20_14_0_80_36_12</name>
    <dbReference type="NCBI Taxonomy" id="1974701"/>
    <lineage>
        <taxon>Bacteria</taxon>
        <taxon>Candidatus Nealsoniibacteriota</taxon>
    </lineage>
</organism>
<evidence type="ECO:0000256" key="1">
    <source>
        <dbReference type="ARBA" id="ARBA00004651"/>
    </source>
</evidence>
<feature type="transmembrane region" description="Helical" evidence="8">
    <location>
        <begin position="73"/>
        <end position="91"/>
    </location>
</feature>
<evidence type="ECO:0000313" key="9">
    <source>
        <dbReference type="EMBL" id="PIV12893.1"/>
    </source>
</evidence>
<evidence type="ECO:0000256" key="2">
    <source>
        <dbReference type="ARBA" id="ARBA00022475"/>
    </source>
</evidence>
<evidence type="ECO:0000256" key="5">
    <source>
        <dbReference type="ARBA" id="ARBA00022989"/>
    </source>
</evidence>
<feature type="transmembrane region" description="Helical" evidence="8">
    <location>
        <begin position="229"/>
        <end position="250"/>
    </location>
</feature>
<evidence type="ECO:0000256" key="6">
    <source>
        <dbReference type="ARBA" id="ARBA00023136"/>
    </source>
</evidence>
<comment type="similarity">
    <text evidence="7">Belongs to the glycosyltransferase 87 family.</text>
</comment>
<evidence type="ECO:0008006" key="11">
    <source>
        <dbReference type="Google" id="ProtNLM"/>
    </source>
</evidence>
<keyword evidence="5 8" id="KW-1133">Transmembrane helix</keyword>
<feature type="transmembrane region" description="Helical" evidence="8">
    <location>
        <begin position="343"/>
        <end position="366"/>
    </location>
</feature>
<dbReference type="InterPro" id="IPR018584">
    <property type="entry name" value="GT87"/>
</dbReference>
<evidence type="ECO:0000256" key="8">
    <source>
        <dbReference type="SAM" id="Phobius"/>
    </source>
</evidence>
<evidence type="ECO:0000256" key="4">
    <source>
        <dbReference type="ARBA" id="ARBA00022692"/>
    </source>
</evidence>
<dbReference type="Proteomes" id="UP000230324">
    <property type="component" value="Unassembled WGS sequence"/>
</dbReference>
<reference evidence="10" key="1">
    <citation type="submission" date="2017-09" db="EMBL/GenBank/DDBJ databases">
        <title>Depth-based differentiation of microbial function through sediment-hosted aquifers and enrichment of novel symbionts in the deep terrestrial subsurface.</title>
        <authorList>
            <person name="Probst A.J."/>
            <person name="Ladd B."/>
            <person name="Jarett J.K."/>
            <person name="Geller-Mcgrath D.E."/>
            <person name="Sieber C.M.K."/>
            <person name="Emerson J.B."/>
            <person name="Anantharaman K."/>
            <person name="Thomas B.C."/>
            <person name="Malmstrom R."/>
            <person name="Stieglmeier M."/>
            <person name="Klingl A."/>
            <person name="Woyke T."/>
            <person name="Ryan C.M."/>
            <person name="Banfield J.F."/>
        </authorList>
    </citation>
    <scope>NUCLEOTIDE SEQUENCE [LARGE SCALE GENOMIC DNA]</scope>
</reference>
<feature type="transmembrane region" description="Helical" evidence="8">
    <location>
        <begin position="297"/>
        <end position="312"/>
    </location>
</feature>
<keyword evidence="2" id="KW-1003">Cell membrane</keyword>
<feature type="transmembrane region" description="Helical" evidence="8">
    <location>
        <begin position="386"/>
        <end position="409"/>
    </location>
</feature>
<gene>
    <name evidence="9" type="ORF">COS47_00085</name>
</gene>
<evidence type="ECO:0000313" key="10">
    <source>
        <dbReference type="Proteomes" id="UP000230324"/>
    </source>
</evidence>
<feature type="transmembrane region" description="Helical" evidence="8">
    <location>
        <begin position="116"/>
        <end position="138"/>
    </location>
</feature>
<dbReference type="GO" id="GO:0016758">
    <property type="term" value="F:hexosyltransferase activity"/>
    <property type="evidence" value="ECO:0007669"/>
    <property type="project" value="InterPro"/>
</dbReference>
<feature type="transmembrane region" description="Helical" evidence="8">
    <location>
        <begin position="12"/>
        <end position="28"/>
    </location>
</feature>
<evidence type="ECO:0000256" key="7">
    <source>
        <dbReference type="ARBA" id="ARBA00024033"/>
    </source>
</evidence>
<dbReference type="AlphaFoldDB" id="A0A2M7BYZ0"/>
<proteinExistence type="inferred from homology"/>
<comment type="subcellular location">
    <subcellularLocation>
        <location evidence="1">Cell membrane</location>
        <topology evidence="1">Multi-pass membrane protein</topology>
    </subcellularLocation>
</comment>
<dbReference type="Pfam" id="PF09594">
    <property type="entry name" value="GT87"/>
    <property type="match status" value="1"/>
</dbReference>